<evidence type="ECO:0000313" key="2">
    <source>
        <dbReference type="Proteomes" id="UP001055879"/>
    </source>
</evidence>
<gene>
    <name evidence="1" type="ORF">L6452_08229</name>
</gene>
<proteinExistence type="predicted"/>
<reference evidence="2" key="1">
    <citation type="journal article" date="2022" name="Mol. Ecol. Resour.">
        <title>The genomes of chicory, endive, great burdock and yacon provide insights into Asteraceae palaeo-polyploidization history and plant inulin production.</title>
        <authorList>
            <person name="Fan W."/>
            <person name="Wang S."/>
            <person name="Wang H."/>
            <person name="Wang A."/>
            <person name="Jiang F."/>
            <person name="Liu H."/>
            <person name="Zhao H."/>
            <person name="Xu D."/>
            <person name="Zhang Y."/>
        </authorList>
    </citation>
    <scope>NUCLEOTIDE SEQUENCE [LARGE SCALE GENOMIC DNA]</scope>
    <source>
        <strain evidence="2">cv. Niubang</strain>
    </source>
</reference>
<dbReference type="EMBL" id="CM042049">
    <property type="protein sequence ID" value="KAI3745818.1"/>
    <property type="molecule type" value="Genomic_DNA"/>
</dbReference>
<evidence type="ECO:0000313" key="1">
    <source>
        <dbReference type="EMBL" id="KAI3745818.1"/>
    </source>
</evidence>
<accession>A0ACB9DHI5</accession>
<dbReference type="Proteomes" id="UP001055879">
    <property type="component" value="Linkage Group LG03"/>
</dbReference>
<name>A0ACB9DHI5_ARCLA</name>
<keyword evidence="2" id="KW-1185">Reference proteome</keyword>
<reference evidence="1 2" key="2">
    <citation type="journal article" date="2022" name="Mol. Ecol. Resour.">
        <title>The genomes of chicory, endive, great burdock and yacon provide insights into Asteraceae paleo-polyploidization history and plant inulin production.</title>
        <authorList>
            <person name="Fan W."/>
            <person name="Wang S."/>
            <person name="Wang H."/>
            <person name="Wang A."/>
            <person name="Jiang F."/>
            <person name="Liu H."/>
            <person name="Zhao H."/>
            <person name="Xu D."/>
            <person name="Zhang Y."/>
        </authorList>
    </citation>
    <scope>NUCLEOTIDE SEQUENCE [LARGE SCALE GENOMIC DNA]</scope>
    <source>
        <strain evidence="2">cv. Niubang</strain>
    </source>
</reference>
<organism evidence="1 2">
    <name type="scientific">Arctium lappa</name>
    <name type="common">Greater burdock</name>
    <name type="synonym">Lappa major</name>
    <dbReference type="NCBI Taxonomy" id="4217"/>
    <lineage>
        <taxon>Eukaryota</taxon>
        <taxon>Viridiplantae</taxon>
        <taxon>Streptophyta</taxon>
        <taxon>Embryophyta</taxon>
        <taxon>Tracheophyta</taxon>
        <taxon>Spermatophyta</taxon>
        <taxon>Magnoliopsida</taxon>
        <taxon>eudicotyledons</taxon>
        <taxon>Gunneridae</taxon>
        <taxon>Pentapetalae</taxon>
        <taxon>asterids</taxon>
        <taxon>campanulids</taxon>
        <taxon>Asterales</taxon>
        <taxon>Asteraceae</taxon>
        <taxon>Carduoideae</taxon>
        <taxon>Cardueae</taxon>
        <taxon>Arctiinae</taxon>
        <taxon>Arctium</taxon>
    </lineage>
</organism>
<protein>
    <submittedName>
        <fullName evidence="1">Uncharacterized protein</fullName>
    </submittedName>
</protein>
<sequence length="1285" mass="143583">MGVPAFYRWLADKYPMVVVNVVEEEPVEINGVKIPVDTSKPNPNEIEYDNLYLDMNGIIHPCFHPEDRPSPTSFNEVFQCVFDYIDRLFVMVRPRKLLYMAIDGVAPRAKMNQQRSRRFRAAKDAAEAEAEEERLREEFEKEGRRLPPKQDSQTFDSNVITPGTEFMAVLSIALQYYIHKRLNNDPGWKSIKVILSDANVPGEGEHKIMSYIRLQRNRPSFDPNTRHCLYGLDADLIMLALATHEVHFSILREVISSQGQPDKCFLCGQVGHIASYCEGKVKRKAGAFDEIGGGDEVPKNRYQFLNIWTLREYLEYEMRIPNSEIDFERIVDDFVFLCFFVGNDFLPHMPTLEIREGAINLLIAVYKKEFSAMGGYLTNASKPDLTKVEHFIQAVGSYEETIFQKRAQLHLKQAERIRRDQARRGDDARPLVEPDSLVPVSRFEGSRLASGPSRSPYQQKGSQTAMRNEYQVRHATKDLSALDIKSRQSMQSDDAQGDLRAKKVARLSSEATVGAAILESESSLEKEALENKEELKLKLKMALREKADVFNSDQQEEDKIRLGSPGWKERYYEEKFSARTPEELDAIQRDVVLKYTEGLCWVMHYYYEGVCSWQWFYPYHYAPFASDLKNLNQLNISFELGSPFKPFNQLLGVFPAASAHALPKKYRKLMTNPNSPIIDFYPTDFEVDMNGKRFAWQGVAKLPFIDETRLLKEVEKVEHTLTEEETRRNSRMCDMLFVALTHKLSPFICGLDDRYRRLTAKERAEIKEPINHEASGGMDGYISLPAGDPAPRFYRSPIEGMEDIMDNRVVCAIYRLPDPHPHIARPPAGVEIPEKTVMLTDLQPSTTLWHEDSGRGLRYDNRRNSFSRSNGINEHKNPRRSIYGQRLGKAAHRLVVNSLQVKTERNAPGYHFSQKNVPGHPLPQKNVPGHPLPQNNVPGHPFSQKIVPGHPLPQKNVPGHQPTGSGPTIVSPRGPAPPSKQNGLFYLVSLRGPTPPSQHTGANNQDHNGSHHPPSDGDAEKHRRHSNFGGGWSGKESSHGRSYAAPNDGHVAAEPRFGYRPFNRGARKWTRGGKRHQSGGHQNGPPPAVQATAEVPGDGNSRQGGESNSGGNSSVEHRNGHVYNPRVSKPPPAVQATATEVPGDGNSHQGGGTNGGANHNQNQTGVWVPRESQGEGGGDGGGESRRKKNKGKKLTAVDSDGTSTQPLPPRKKNKGKKLTAVESGGTSTQPPPPRKKNKGKKLTAVEGGGTSTQPPPPRKKNKGKKLTAVESGGTSTQPPPLAQES</sequence>
<comment type="caution">
    <text evidence="1">The sequence shown here is derived from an EMBL/GenBank/DDBJ whole genome shotgun (WGS) entry which is preliminary data.</text>
</comment>